<proteinExistence type="predicted"/>
<evidence type="ECO:0000313" key="3">
    <source>
        <dbReference type="Proteomes" id="UP001416858"/>
    </source>
</evidence>
<comment type="caution">
    <text evidence="2">The sequence shown here is derived from an EMBL/GenBank/DDBJ whole genome shotgun (WGS) entry which is preliminary data.</text>
</comment>
<keyword evidence="3" id="KW-1185">Reference proteome</keyword>
<gene>
    <name evidence="2" type="ORF">Rcae01_04996</name>
</gene>
<feature type="region of interest" description="Disordered" evidence="1">
    <location>
        <begin position="57"/>
        <end position="79"/>
    </location>
</feature>
<protein>
    <submittedName>
        <fullName evidence="2">Uncharacterized protein</fullName>
    </submittedName>
</protein>
<evidence type="ECO:0000313" key="2">
    <source>
        <dbReference type="EMBL" id="GAA5509497.1"/>
    </source>
</evidence>
<reference evidence="2 3" key="1">
    <citation type="submission" date="2024-02" db="EMBL/GenBank/DDBJ databases">
        <title>Rhodopirellula caenicola NBRC 110016.</title>
        <authorList>
            <person name="Ichikawa N."/>
            <person name="Katano-Makiyama Y."/>
            <person name="Hidaka K."/>
        </authorList>
    </citation>
    <scope>NUCLEOTIDE SEQUENCE [LARGE SCALE GENOMIC DNA]</scope>
    <source>
        <strain evidence="2 3">NBRC 110016</strain>
    </source>
</reference>
<evidence type="ECO:0000256" key="1">
    <source>
        <dbReference type="SAM" id="MobiDB-lite"/>
    </source>
</evidence>
<feature type="region of interest" description="Disordered" evidence="1">
    <location>
        <begin position="1"/>
        <end position="37"/>
    </location>
</feature>
<name>A0ABP9W046_9BACT</name>
<organism evidence="2 3">
    <name type="scientific">Novipirellula caenicola</name>
    <dbReference type="NCBI Taxonomy" id="1536901"/>
    <lineage>
        <taxon>Bacteria</taxon>
        <taxon>Pseudomonadati</taxon>
        <taxon>Planctomycetota</taxon>
        <taxon>Planctomycetia</taxon>
        <taxon>Pirellulales</taxon>
        <taxon>Pirellulaceae</taxon>
        <taxon>Novipirellula</taxon>
    </lineage>
</organism>
<accession>A0ABP9W046</accession>
<sequence length="236" mass="26341">MTYQRRGSACRARFKQVSRTQVTAPKACARRSRTRPGRLRVTAQDATKVLTTSATEFTLPAKPGGSEKEPSASFPGRASRRLSRTLQLNTPATNQQPRSACRARFKHVSKTQSRQPSRVQGVACARPGRLRVAAHGTTKVLTTSATEFTLPASLGGSEKEPSASFPGRASWWLSRTFQRNTPATYQRPRSACRDRFKHVSRTQSRQPSRLQDVACETRPLRRRGSYRNESLDDLLI</sequence>
<feature type="compositionally biased region" description="Basic residues" evidence="1">
    <location>
        <begin position="28"/>
        <end position="37"/>
    </location>
</feature>
<feature type="region of interest" description="Disordered" evidence="1">
    <location>
        <begin position="182"/>
        <end position="212"/>
    </location>
</feature>
<dbReference type="EMBL" id="BAABRO010000014">
    <property type="protein sequence ID" value="GAA5509497.1"/>
    <property type="molecule type" value="Genomic_DNA"/>
</dbReference>
<dbReference type="Proteomes" id="UP001416858">
    <property type="component" value="Unassembled WGS sequence"/>
</dbReference>